<accession>M8DW14</accession>
<sequence>MLKAAAIIAVGMIIACMEVPALVKNRFVKEAWAFSLLLTAGITLGVLQVLHVPVPSLSEMITFIYKPVSDGILSLFKE</sequence>
<feature type="transmembrane region" description="Helical" evidence="1">
    <location>
        <begin position="31"/>
        <end position="50"/>
    </location>
</feature>
<keyword evidence="3" id="KW-1185">Reference proteome</keyword>
<dbReference type="AlphaFoldDB" id="M8DW14"/>
<evidence type="ECO:0000256" key="1">
    <source>
        <dbReference type="SAM" id="Phobius"/>
    </source>
</evidence>
<evidence type="ECO:0000313" key="2">
    <source>
        <dbReference type="EMBL" id="EMT51181.1"/>
    </source>
</evidence>
<gene>
    <name evidence="2" type="ORF">I532_18212</name>
</gene>
<proteinExistence type="predicted"/>
<keyword evidence="1" id="KW-1133">Transmembrane helix</keyword>
<evidence type="ECO:0000313" key="3">
    <source>
        <dbReference type="Proteomes" id="UP000012081"/>
    </source>
</evidence>
<dbReference type="GeneID" id="89498002"/>
<comment type="caution">
    <text evidence="2">The sequence shown here is derived from an EMBL/GenBank/DDBJ whole genome shotgun (WGS) entry which is preliminary data.</text>
</comment>
<keyword evidence="1" id="KW-0472">Membrane</keyword>
<dbReference type="RefSeq" id="WP_003390004.1">
    <property type="nucleotide sequence ID" value="NZ_APBN01000009.1"/>
</dbReference>
<name>M8DW14_9BACL</name>
<dbReference type="Proteomes" id="UP000012081">
    <property type="component" value="Unassembled WGS sequence"/>
</dbReference>
<keyword evidence="1" id="KW-0812">Transmembrane</keyword>
<organism evidence="2 3">
    <name type="scientific">Brevibacillus borstelensis AK1</name>
    <dbReference type="NCBI Taxonomy" id="1300222"/>
    <lineage>
        <taxon>Bacteria</taxon>
        <taxon>Bacillati</taxon>
        <taxon>Bacillota</taxon>
        <taxon>Bacilli</taxon>
        <taxon>Bacillales</taxon>
        <taxon>Paenibacillaceae</taxon>
        <taxon>Brevibacillus</taxon>
    </lineage>
</organism>
<dbReference type="PROSITE" id="PS51257">
    <property type="entry name" value="PROKAR_LIPOPROTEIN"/>
    <property type="match status" value="1"/>
</dbReference>
<reference evidence="2 3" key="1">
    <citation type="submission" date="2013-03" db="EMBL/GenBank/DDBJ databases">
        <title>Assembly of a new bacterial strain Brevibacillus borstelensis AK1.</title>
        <authorList>
            <person name="Rajan I."/>
            <person name="PoliReddy D."/>
            <person name="Sugumar T."/>
            <person name="Rathinam K."/>
            <person name="Alqarawi S."/>
            <person name="Khalil A.B."/>
            <person name="Sivakumar N."/>
        </authorList>
    </citation>
    <scope>NUCLEOTIDE SEQUENCE [LARGE SCALE GENOMIC DNA]</scope>
    <source>
        <strain evidence="2 3">AK1</strain>
    </source>
</reference>
<dbReference type="EMBL" id="APBN01000009">
    <property type="protein sequence ID" value="EMT51181.1"/>
    <property type="molecule type" value="Genomic_DNA"/>
</dbReference>
<dbReference type="OrthoDB" id="2440830at2"/>
<dbReference type="STRING" id="1300222.I532_18212"/>
<dbReference type="PATRIC" id="fig|1300222.3.peg.3818"/>
<protein>
    <submittedName>
        <fullName evidence="2">Uncharacterized protein</fullName>
    </submittedName>
</protein>